<evidence type="ECO:0000256" key="2">
    <source>
        <dbReference type="ARBA" id="ARBA00009749"/>
    </source>
</evidence>
<dbReference type="SUPFAM" id="SSF161093">
    <property type="entry name" value="MgtE membrane domain-like"/>
    <property type="match status" value="1"/>
</dbReference>
<feature type="transmembrane region" description="Helical" evidence="9">
    <location>
        <begin position="391"/>
        <end position="413"/>
    </location>
</feature>
<dbReference type="InterPro" id="IPR036739">
    <property type="entry name" value="SLC41_membr_dom_sf"/>
</dbReference>
<dbReference type="Proteomes" id="UP000216984">
    <property type="component" value="Unassembled WGS sequence"/>
</dbReference>
<keyword evidence="3 9" id="KW-0813">Transport</keyword>
<dbReference type="Gene3D" id="3.10.580.10">
    <property type="entry name" value="CBS-domain"/>
    <property type="match status" value="1"/>
</dbReference>
<keyword evidence="5 9" id="KW-0460">Magnesium</keyword>
<protein>
    <recommendedName>
        <fullName evidence="9">Magnesium transporter MgtE</fullName>
    </recommendedName>
</protein>
<evidence type="ECO:0000313" key="12">
    <source>
        <dbReference type="Proteomes" id="UP000216984"/>
    </source>
</evidence>
<dbReference type="PROSITE" id="PS51371">
    <property type="entry name" value="CBS"/>
    <property type="match status" value="1"/>
</dbReference>
<dbReference type="PANTHER" id="PTHR43773">
    <property type="entry name" value="MAGNESIUM TRANSPORTER MGTE"/>
    <property type="match status" value="1"/>
</dbReference>
<feature type="domain" description="CBS" evidence="10">
    <location>
        <begin position="208"/>
        <end position="266"/>
    </location>
</feature>
<dbReference type="EMBL" id="NEFY01000001">
    <property type="protein sequence ID" value="OZC37910.1"/>
    <property type="molecule type" value="Genomic_DNA"/>
</dbReference>
<dbReference type="PANTHER" id="PTHR43773:SF1">
    <property type="entry name" value="MAGNESIUM TRANSPORTER MGTE"/>
    <property type="match status" value="1"/>
</dbReference>
<proteinExistence type="inferred from homology"/>
<dbReference type="GO" id="GO:0046872">
    <property type="term" value="F:metal ion binding"/>
    <property type="evidence" value="ECO:0007669"/>
    <property type="project" value="UniProtKB-KW"/>
</dbReference>
<dbReference type="NCBIfam" id="TIGR00400">
    <property type="entry name" value="mgtE"/>
    <property type="match status" value="1"/>
</dbReference>
<dbReference type="InterPro" id="IPR006669">
    <property type="entry name" value="MgtE_transporter"/>
</dbReference>
<dbReference type="SUPFAM" id="SSF54631">
    <property type="entry name" value="CBS-domain pair"/>
    <property type="match status" value="1"/>
</dbReference>
<dbReference type="InterPro" id="IPR038076">
    <property type="entry name" value="MgtE_N_sf"/>
</dbReference>
<keyword evidence="8" id="KW-0129">CBS domain</keyword>
<dbReference type="Pfam" id="PF00571">
    <property type="entry name" value="CBS"/>
    <property type="match status" value="2"/>
</dbReference>
<feature type="transmembrane region" description="Helical" evidence="9">
    <location>
        <begin position="364"/>
        <end position="385"/>
    </location>
</feature>
<comment type="subcellular location">
    <subcellularLocation>
        <location evidence="9">Cell membrane</location>
        <topology evidence="9">Multi-pass membrane protein</topology>
    </subcellularLocation>
    <subcellularLocation>
        <location evidence="1">Membrane</location>
        <topology evidence="1">Multi-pass membrane protein</topology>
    </subcellularLocation>
</comment>
<evidence type="ECO:0000256" key="7">
    <source>
        <dbReference type="ARBA" id="ARBA00023136"/>
    </source>
</evidence>
<reference evidence="11 12" key="1">
    <citation type="submission" date="2017-06" db="EMBL/GenBank/DDBJ databases">
        <title>Draft genome sequence of the halophilic bacterium Marinobacter vinifirmus FB1.</title>
        <authorList>
            <person name="Stepanov V.G."/>
            <person name="Roberts D.J."/>
            <person name="Fox G.E."/>
        </authorList>
    </citation>
    <scope>NUCLEOTIDE SEQUENCE [LARGE SCALE GENOMIC DNA]</scope>
    <source>
        <strain evidence="11 12">FB1</strain>
    </source>
</reference>
<comment type="function">
    <text evidence="9">Acts as a magnesium transporter.</text>
</comment>
<evidence type="ECO:0000256" key="4">
    <source>
        <dbReference type="ARBA" id="ARBA00022692"/>
    </source>
</evidence>
<dbReference type="SUPFAM" id="SSF158791">
    <property type="entry name" value="MgtE N-terminal domain-like"/>
    <property type="match status" value="1"/>
</dbReference>
<dbReference type="RefSeq" id="WP_094623922.1">
    <property type="nucleotide sequence ID" value="NZ_NEFY01000001.1"/>
</dbReference>
<dbReference type="InterPro" id="IPR000644">
    <property type="entry name" value="CBS_dom"/>
</dbReference>
<comment type="subunit">
    <text evidence="9">Homodimer.</text>
</comment>
<accession>A0A7Z1DZW2</accession>
<evidence type="ECO:0000256" key="8">
    <source>
        <dbReference type="PROSITE-ProRule" id="PRU00703"/>
    </source>
</evidence>
<keyword evidence="4 9" id="KW-0812">Transmembrane</keyword>
<evidence type="ECO:0000256" key="9">
    <source>
        <dbReference type="RuleBase" id="RU362011"/>
    </source>
</evidence>
<dbReference type="CDD" id="cd04606">
    <property type="entry name" value="CBS_pair_Mg_transporter"/>
    <property type="match status" value="1"/>
</dbReference>
<keyword evidence="6 9" id="KW-1133">Transmembrane helix</keyword>
<comment type="caution">
    <text evidence="11">The sequence shown here is derived from an EMBL/GenBank/DDBJ whole genome shotgun (WGS) entry which is preliminary data.</text>
</comment>
<organism evidence="11 12">
    <name type="scientific">Marinobacter vinifirmus</name>
    <dbReference type="NCBI Taxonomy" id="355591"/>
    <lineage>
        <taxon>Bacteria</taxon>
        <taxon>Pseudomonadati</taxon>
        <taxon>Pseudomonadota</taxon>
        <taxon>Gammaproteobacteria</taxon>
        <taxon>Pseudomonadales</taxon>
        <taxon>Marinobacteraceae</taxon>
        <taxon>Marinobacter</taxon>
    </lineage>
</organism>
<dbReference type="InterPro" id="IPR006667">
    <property type="entry name" value="SLC41_membr_dom"/>
</dbReference>
<sequence length="453" mass="49742">MTDILEKSQARQRLRSLSEALDSGALKQVARILNGGLSPSDIAHLLESSPPRQRVLLWKLVDKQLEGEVLQYMSDDIRADFLSEFNAQELANLLEDFESDDLADLLQQLPDTVIQEVLDTMDEQDRQRVEEVLSYPEDTAGGLMNTDTVTVRPDISIDVVLRYLRRHRTLPPMTDSLIVVSRRDEFIGVLPITRMLVSNPAATVREVMDTDIEPIPVSLSDTKVATLFERYDLISAPVVDENNRLLGRITIDDVVDVIREDADHSLMSMAGLDEDEDTFAPVLKTTRRRAVWLGVNVFTAFTSASVIGMFEETIQQVVALAVLMPIVASMGGIAGSQTLTLMIRGMAVGQVSNASVRWLLNREFLATALNGVLFALVVSAATMVWFGDKTIGLVIALALVINLTVASVVGTLLPLTLKRLKIDPALAGGVILLTTTDVVGFLSFLGLATYFYA</sequence>
<dbReference type="Gene3D" id="1.25.60.10">
    <property type="entry name" value="MgtE N-terminal domain-like"/>
    <property type="match status" value="1"/>
</dbReference>
<keyword evidence="9" id="KW-0479">Metal-binding</keyword>
<keyword evidence="7 9" id="KW-0472">Membrane</keyword>
<dbReference type="Pfam" id="PF01769">
    <property type="entry name" value="MgtE"/>
    <property type="match status" value="1"/>
</dbReference>
<dbReference type="SMART" id="SM00116">
    <property type="entry name" value="CBS"/>
    <property type="match status" value="2"/>
</dbReference>
<dbReference type="AlphaFoldDB" id="A0A7Z1DZW2"/>
<evidence type="ECO:0000259" key="10">
    <source>
        <dbReference type="PROSITE" id="PS51371"/>
    </source>
</evidence>
<comment type="similarity">
    <text evidence="2 9">Belongs to the SLC41A transporter family.</text>
</comment>
<dbReference type="Pfam" id="PF03448">
    <property type="entry name" value="MgtE_N"/>
    <property type="match status" value="1"/>
</dbReference>
<dbReference type="GO" id="GO:0015095">
    <property type="term" value="F:magnesium ion transmembrane transporter activity"/>
    <property type="evidence" value="ECO:0007669"/>
    <property type="project" value="UniProtKB-UniRule"/>
</dbReference>
<dbReference type="GO" id="GO:0005886">
    <property type="term" value="C:plasma membrane"/>
    <property type="evidence" value="ECO:0007669"/>
    <property type="project" value="UniProtKB-SubCell"/>
</dbReference>
<feature type="transmembrane region" description="Helical" evidence="9">
    <location>
        <begin position="316"/>
        <end position="343"/>
    </location>
</feature>
<evidence type="ECO:0000256" key="6">
    <source>
        <dbReference type="ARBA" id="ARBA00022989"/>
    </source>
</evidence>
<evidence type="ECO:0000256" key="3">
    <source>
        <dbReference type="ARBA" id="ARBA00022448"/>
    </source>
</evidence>
<dbReference type="InterPro" id="IPR046342">
    <property type="entry name" value="CBS_dom_sf"/>
</dbReference>
<dbReference type="SMART" id="SM00924">
    <property type="entry name" value="MgtE_N"/>
    <property type="match status" value="1"/>
</dbReference>
<keyword evidence="9" id="KW-1003">Cell membrane</keyword>
<name>A0A7Z1DZW2_9GAMM</name>
<feature type="transmembrane region" description="Helical" evidence="9">
    <location>
        <begin position="290"/>
        <end position="310"/>
    </location>
</feature>
<evidence type="ECO:0000256" key="1">
    <source>
        <dbReference type="ARBA" id="ARBA00004141"/>
    </source>
</evidence>
<gene>
    <name evidence="11" type="ORF">B9Q17_15320</name>
</gene>
<keyword evidence="12" id="KW-1185">Reference proteome</keyword>
<evidence type="ECO:0000256" key="5">
    <source>
        <dbReference type="ARBA" id="ARBA00022842"/>
    </source>
</evidence>
<dbReference type="InterPro" id="IPR006668">
    <property type="entry name" value="Mg_transptr_MgtE_intracell_dom"/>
</dbReference>
<dbReference type="Gene3D" id="1.10.357.20">
    <property type="entry name" value="SLC41 divalent cation transporters, integral membrane domain"/>
    <property type="match status" value="1"/>
</dbReference>
<evidence type="ECO:0000313" key="11">
    <source>
        <dbReference type="EMBL" id="OZC37910.1"/>
    </source>
</evidence>
<feature type="transmembrane region" description="Helical" evidence="9">
    <location>
        <begin position="425"/>
        <end position="452"/>
    </location>
</feature>